<organism evidence="2 3">
    <name type="scientific">Salmo salar</name>
    <name type="common">Atlantic salmon</name>
    <dbReference type="NCBI Taxonomy" id="8030"/>
    <lineage>
        <taxon>Eukaryota</taxon>
        <taxon>Metazoa</taxon>
        <taxon>Chordata</taxon>
        <taxon>Craniata</taxon>
        <taxon>Vertebrata</taxon>
        <taxon>Euteleostomi</taxon>
        <taxon>Actinopterygii</taxon>
        <taxon>Neopterygii</taxon>
        <taxon>Teleostei</taxon>
        <taxon>Protacanthopterygii</taxon>
        <taxon>Salmoniformes</taxon>
        <taxon>Salmonidae</taxon>
        <taxon>Salmoninae</taxon>
        <taxon>Salmo</taxon>
    </lineage>
</organism>
<feature type="coiled-coil region" evidence="1">
    <location>
        <begin position="55"/>
        <end position="89"/>
    </location>
</feature>
<protein>
    <submittedName>
        <fullName evidence="3">Transcription initiation factor TFIID subunit 7 isoform X2</fullName>
    </submittedName>
</protein>
<reference evidence="3" key="1">
    <citation type="submission" date="2025-08" db="UniProtKB">
        <authorList>
            <consortium name="RefSeq"/>
        </authorList>
    </citation>
    <scope>IDENTIFICATION</scope>
</reference>
<dbReference type="RefSeq" id="XP_045574089.1">
    <property type="nucleotide sequence ID" value="XM_045718133.1"/>
</dbReference>
<dbReference type="GeneID" id="106604809"/>
<sequence length="92" mass="10571">MLVCTLDGDLYPPLEEPTGTVDPKKKTVKDKVKDFVWNHGMMEYQVQVDGVKAKLKETGARKKQQKDLIMKVENQLASLQEQLDSLIEKWPK</sequence>
<proteinExistence type="predicted"/>
<gene>
    <name evidence="3" type="primary">LOC106604809</name>
</gene>
<dbReference type="Proteomes" id="UP001652741">
    <property type="component" value="Chromosome ssa05"/>
</dbReference>
<keyword evidence="1" id="KW-0175">Coiled coil</keyword>
<evidence type="ECO:0000313" key="2">
    <source>
        <dbReference type="Proteomes" id="UP001652741"/>
    </source>
</evidence>
<evidence type="ECO:0000313" key="3">
    <source>
        <dbReference type="RefSeq" id="XP_045574089.1"/>
    </source>
</evidence>
<evidence type="ECO:0000256" key="1">
    <source>
        <dbReference type="SAM" id="Coils"/>
    </source>
</evidence>
<name>A0ABM3ESQ9_SALSA</name>
<accession>A0ABM3ESQ9</accession>
<keyword evidence="2" id="KW-1185">Reference proteome</keyword>